<dbReference type="PANTHER" id="PTHR47484">
    <property type="entry name" value="COMPLEX 1 PROTEIN CONTAINING PROTEIN, EXPRESSED"/>
    <property type="match status" value="1"/>
</dbReference>
<name>A0ABD3K7H4_EUCGL</name>
<dbReference type="EMBL" id="JBJKBG010000006">
    <property type="protein sequence ID" value="KAL3734324.1"/>
    <property type="molecule type" value="Genomic_DNA"/>
</dbReference>
<dbReference type="InterPro" id="IPR045298">
    <property type="entry name" value="Complex1_LYR_LYRM7"/>
</dbReference>
<feature type="coiled-coil region" evidence="1">
    <location>
        <begin position="120"/>
        <end position="154"/>
    </location>
</feature>
<reference evidence="3 4" key="1">
    <citation type="submission" date="2024-11" db="EMBL/GenBank/DDBJ databases">
        <title>Chromosome-level genome assembly of Eucalyptus globulus Labill. provides insights into its genome evolution.</title>
        <authorList>
            <person name="Li X."/>
        </authorList>
    </citation>
    <scope>NUCLEOTIDE SEQUENCE [LARGE SCALE GENOMIC DNA]</scope>
    <source>
        <strain evidence="3">CL2024</strain>
        <tissue evidence="3">Fresh tender leaves</tissue>
    </source>
</reference>
<evidence type="ECO:0000259" key="2">
    <source>
        <dbReference type="Pfam" id="PF05347"/>
    </source>
</evidence>
<proteinExistence type="predicted"/>
<sequence>MNPNASLLIRLNSSILWNAAAQRNAAASSISRALHYDKPFDDAEEEEEEEDRLPARRPEPKTLYRSILRMTRFFQWPDPRGVPMRDVLRAKARREFEAARLETDPEVVGRLLDGAGEAVHAALEEVAQGQREKIERLAAEKKQAEQQMEEQRAGGQ</sequence>
<keyword evidence="4" id="KW-1185">Reference proteome</keyword>
<gene>
    <name evidence="3" type="ORF">ACJRO7_023639</name>
</gene>
<keyword evidence="1" id="KW-0175">Coiled coil</keyword>
<comment type="caution">
    <text evidence="3">The sequence shown here is derived from an EMBL/GenBank/DDBJ whole genome shotgun (WGS) entry which is preliminary data.</text>
</comment>
<dbReference type="PANTHER" id="PTHR47484:SF1">
    <property type="entry name" value="COMPLEX 1 PROTEIN CONTAINING PROTEIN, EXPRESSED"/>
    <property type="match status" value="1"/>
</dbReference>
<feature type="domain" description="Complex 1 LYR protein" evidence="2">
    <location>
        <begin position="61"/>
        <end position="115"/>
    </location>
</feature>
<evidence type="ECO:0000256" key="1">
    <source>
        <dbReference type="SAM" id="Coils"/>
    </source>
</evidence>
<dbReference type="Pfam" id="PF05347">
    <property type="entry name" value="Complex1_LYR"/>
    <property type="match status" value="1"/>
</dbReference>
<evidence type="ECO:0000313" key="4">
    <source>
        <dbReference type="Proteomes" id="UP001634007"/>
    </source>
</evidence>
<dbReference type="InterPro" id="IPR008011">
    <property type="entry name" value="Complex1_LYR_dom"/>
</dbReference>
<accession>A0ABD3K7H4</accession>
<organism evidence="3 4">
    <name type="scientific">Eucalyptus globulus</name>
    <name type="common">Tasmanian blue gum</name>
    <dbReference type="NCBI Taxonomy" id="34317"/>
    <lineage>
        <taxon>Eukaryota</taxon>
        <taxon>Viridiplantae</taxon>
        <taxon>Streptophyta</taxon>
        <taxon>Embryophyta</taxon>
        <taxon>Tracheophyta</taxon>
        <taxon>Spermatophyta</taxon>
        <taxon>Magnoliopsida</taxon>
        <taxon>eudicotyledons</taxon>
        <taxon>Gunneridae</taxon>
        <taxon>Pentapetalae</taxon>
        <taxon>rosids</taxon>
        <taxon>malvids</taxon>
        <taxon>Myrtales</taxon>
        <taxon>Myrtaceae</taxon>
        <taxon>Myrtoideae</taxon>
        <taxon>Eucalypteae</taxon>
        <taxon>Eucalyptus</taxon>
    </lineage>
</organism>
<dbReference type="Proteomes" id="UP001634007">
    <property type="component" value="Unassembled WGS sequence"/>
</dbReference>
<dbReference type="CDD" id="cd20267">
    <property type="entry name" value="Complex1_LYR_LYRM7"/>
    <property type="match status" value="1"/>
</dbReference>
<dbReference type="AlphaFoldDB" id="A0ABD3K7H4"/>
<protein>
    <recommendedName>
        <fullName evidence="2">Complex 1 LYR protein domain-containing protein</fullName>
    </recommendedName>
</protein>
<evidence type="ECO:0000313" key="3">
    <source>
        <dbReference type="EMBL" id="KAL3734324.1"/>
    </source>
</evidence>